<evidence type="ECO:0000256" key="1">
    <source>
        <dbReference type="SAM" id="Coils"/>
    </source>
</evidence>
<keyword evidence="1" id="KW-0175">Coiled coil</keyword>
<organism evidence="2 3">
    <name type="scientific">Mesonia hippocampi</name>
    <dbReference type="NCBI Taxonomy" id="1628250"/>
    <lineage>
        <taxon>Bacteria</taxon>
        <taxon>Pseudomonadati</taxon>
        <taxon>Bacteroidota</taxon>
        <taxon>Flavobacteriia</taxon>
        <taxon>Flavobacteriales</taxon>
        <taxon>Flavobacteriaceae</taxon>
        <taxon>Mesonia</taxon>
    </lineage>
</organism>
<feature type="coiled-coil region" evidence="1">
    <location>
        <begin position="28"/>
        <end position="106"/>
    </location>
</feature>
<proteinExistence type="predicted"/>
<name>A0A840ESE0_9FLAO</name>
<evidence type="ECO:0000313" key="3">
    <source>
        <dbReference type="Proteomes" id="UP000553034"/>
    </source>
</evidence>
<protein>
    <submittedName>
        <fullName evidence="2">Uncharacterized protein HemX</fullName>
    </submittedName>
</protein>
<dbReference type="AlphaFoldDB" id="A0A840ESE0"/>
<keyword evidence="3" id="KW-1185">Reference proteome</keyword>
<comment type="caution">
    <text evidence="2">The sequence shown here is derived from an EMBL/GenBank/DDBJ whole genome shotgun (WGS) entry which is preliminary data.</text>
</comment>
<accession>A0A840ESE0</accession>
<dbReference type="RefSeq" id="WP_183475513.1">
    <property type="nucleotide sequence ID" value="NZ_JACIFO010000001.1"/>
</dbReference>
<sequence>MVQEFLTKYLGELATAVIAGVCTWFFQRKQKHAELERMKAELQSVKADGSQKIVDLYQETLNDLKTRYDEKFEELHREIDLLRRNVELWKNKYRDLKKAFDNYKQKHP</sequence>
<evidence type="ECO:0000313" key="2">
    <source>
        <dbReference type="EMBL" id="MBB4117857.1"/>
    </source>
</evidence>
<dbReference type="EMBL" id="JACIFO010000001">
    <property type="protein sequence ID" value="MBB4117857.1"/>
    <property type="molecule type" value="Genomic_DNA"/>
</dbReference>
<gene>
    <name evidence="2" type="ORF">GGR32_000129</name>
</gene>
<dbReference type="Proteomes" id="UP000553034">
    <property type="component" value="Unassembled WGS sequence"/>
</dbReference>
<reference evidence="2 3" key="1">
    <citation type="submission" date="2020-08" db="EMBL/GenBank/DDBJ databases">
        <title>Genomic Encyclopedia of Type Strains, Phase IV (KMG-IV): sequencing the most valuable type-strain genomes for metagenomic binning, comparative biology and taxonomic classification.</title>
        <authorList>
            <person name="Goeker M."/>
        </authorList>
    </citation>
    <scope>NUCLEOTIDE SEQUENCE [LARGE SCALE GENOMIC DNA]</scope>
    <source>
        <strain evidence="2 3">DSM 29568</strain>
    </source>
</reference>